<evidence type="ECO:0000313" key="11">
    <source>
        <dbReference type="EMBL" id="MSU02423.1"/>
    </source>
</evidence>
<accession>A0A6N7XY94</accession>
<evidence type="ECO:0000256" key="5">
    <source>
        <dbReference type="ARBA" id="ARBA00022741"/>
    </source>
</evidence>
<keyword evidence="2" id="KW-0813">Transport</keyword>
<evidence type="ECO:0000256" key="9">
    <source>
        <dbReference type="ARBA" id="ARBA00023136"/>
    </source>
</evidence>
<dbReference type="InterPro" id="IPR051535">
    <property type="entry name" value="Siderophore_ABC-ATPase"/>
</dbReference>
<keyword evidence="4" id="KW-0410">Iron transport</keyword>
<dbReference type="CDD" id="cd03214">
    <property type="entry name" value="ABC_Iron-Siderophores_B12_Hemin"/>
    <property type="match status" value="1"/>
</dbReference>
<keyword evidence="12" id="KW-1185">Reference proteome</keyword>
<dbReference type="AlphaFoldDB" id="A0A6N7XY94"/>
<dbReference type="GO" id="GO:0005524">
    <property type="term" value="F:ATP binding"/>
    <property type="evidence" value="ECO:0007669"/>
    <property type="project" value="UniProtKB-KW"/>
</dbReference>
<dbReference type="SMART" id="SM00382">
    <property type="entry name" value="AAA"/>
    <property type="match status" value="1"/>
</dbReference>
<dbReference type="Gene3D" id="3.40.50.300">
    <property type="entry name" value="P-loop containing nucleotide triphosphate hydrolases"/>
    <property type="match status" value="1"/>
</dbReference>
<dbReference type="FunFam" id="3.40.50.300:FF:000134">
    <property type="entry name" value="Iron-enterobactin ABC transporter ATP-binding protein"/>
    <property type="match status" value="1"/>
</dbReference>
<keyword evidence="7" id="KW-0408">Iron</keyword>
<evidence type="ECO:0000256" key="8">
    <source>
        <dbReference type="ARBA" id="ARBA00023065"/>
    </source>
</evidence>
<keyword evidence="8" id="KW-0406">Ion transport</keyword>
<evidence type="ECO:0000256" key="4">
    <source>
        <dbReference type="ARBA" id="ARBA00022496"/>
    </source>
</evidence>
<sequence>MNNNIILEIKDLSISYKNKNVLKEINLKIEKEKVYSIIGPNGCGKTTLMRTISRGIKPKQGKVLLYGNNIFNMKNKHVAKKMSILNQANDTISDVNVRKLVQYGRYAHKDWWKGIDDNDDKIVEWAMEKTGVTSLQNRRIDTLSGGEKQRAWIAMSIAQKPEILLLDEPTTYLDICHQLEIMELISRLNKEEGITIVMVLHDINHAARYSDELVVINNKKIHSQGDPWTILESKVLEEVFKIESEITKDKDTDKPIFYAKKVVSNS</sequence>
<keyword evidence="9" id="KW-0472">Membrane</keyword>
<dbReference type="Pfam" id="PF00005">
    <property type="entry name" value="ABC_tran"/>
    <property type="match status" value="1"/>
</dbReference>
<dbReference type="InterPro" id="IPR003593">
    <property type="entry name" value="AAA+_ATPase"/>
</dbReference>
<dbReference type="PROSITE" id="PS00211">
    <property type="entry name" value="ABC_TRANSPORTER_1"/>
    <property type="match status" value="1"/>
</dbReference>
<dbReference type="InterPro" id="IPR003439">
    <property type="entry name" value="ABC_transporter-like_ATP-bd"/>
</dbReference>
<evidence type="ECO:0000313" key="12">
    <source>
        <dbReference type="Proteomes" id="UP000469523"/>
    </source>
</evidence>
<keyword evidence="5" id="KW-0547">Nucleotide-binding</keyword>
<gene>
    <name evidence="11" type="ORF">FYJ83_13235</name>
</gene>
<dbReference type="GO" id="GO:0006826">
    <property type="term" value="P:iron ion transport"/>
    <property type="evidence" value="ECO:0007669"/>
    <property type="project" value="UniProtKB-KW"/>
</dbReference>
<feature type="domain" description="ABC transporter" evidence="10">
    <location>
        <begin position="7"/>
        <end position="243"/>
    </location>
</feature>
<dbReference type="GO" id="GO:0016887">
    <property type="term" value="F:ATP hydrolysis activity"/>
    <property type="evidence" value="ECO:0007669"/>
    <property type="project" value="InterPro"/>
</dbReference>
<protein>
    <submittedName>
        <fullName evidence="11">ABC transporter ATP-binding protein</fullName>
    </submittedName>
</protein>
<evidence type="ECO:0000256" key="2">
    <source>
        <dbReference type="ARBA" id="ARBA00022448"/>
    </source>
</evidence>
<dbReference type="PANTHER" id="PTHR42771:SF4">
    <property type="entry name" value="IRON(3+)-HYDROXAMATE IMPORT ATP-BINDING PROTEIN FHUC"/>
    <property type="match status" value="1"/>
</dbReference>
<proteinExistence type="predicted"/>
<evidence type="ECO:0000256" key="6">
    <source>
        <dbReference type="ARBA" id="ARBA00022840"/>
    </source>
</evidence>
<dbReference type="InterPro" id="IPR027417">
    <property type="entry name" value="P-loop_NTPase"/>
</dbReference>
<dbReference type="InterPro" id="IPR017871">
    <property type="entry name" value="ABC_transporter-like_CS"/>
</dbReference>
<dbReference type="GO" id="GO:0005886">
    <property type="term" value="C:plasma membrane"/>
    <property type="evidence" value="ECO:0007669"/>
    <property type="project" value="UniProtKB-SubCell"/>
</dbReference>
<comment type="subcellular location">
    <subcellularLocation>
        <location evidence="1">Cell membrane</location>
        <topology evidence="1">Peripheral membrane protein</topology>
    </subcellularLocation>
</comment>
<keyword evidence="6 11" id="KW-0067">ATP-binding</keyword>
<evidence type="ECO:0000256" key="1">
    <source>
        <dbReference type="ARBA" id="ARBA00004202"/>
    </source>
</evidence>
<organism evidence="11 12">
    <name type="scientific">Tissierella pigra</name>
    <dbReference type="NCBI Taxonomy" id="2607614"/>
    <lineage>
        <taxon>Bacteria</taxon>
        <taxon>Bacillati</taxon>
        <taxon>Bacillota</taxon>
        <taxon>Tissierellia</taxon>
        <taxon>Tissierellales</taxon>
        <taxon>Tissierellaceae</taxon>
        <taxon>Tissierella</taxon>
    </lineage>
</organism>
<dbReference type="Proteomes" id="UP000469523">
    <property type="component" value="Unassembled WGS sequence"/>
</dbReference>
<dbReference type="PROSITE" id="PS50893">
    <property type="entry name" value="ABC_TRANSPORTER_2"/>
    <property type="match status" value="1"/>
</dbReference>
<evidence type="ECO:0000259" key="10">
    <source>
        <dbReference type="PROSITE" id="PS50893"/>
    </source>
</evidence>
<evidence type="ECO:0000256" key="7">
    <source>
        <dbReference type="ARBA" id="ARBA00023004"/>
    </source>
</evidence>
<dbReference type="RefSeq" id="WP_154441268.1">
    <property type="nucleotide sequence ID" value="NZ_JAHLPJ010000001.1"/>
</dbReference>
<dbReference type="SUPFAM" id="SSF52540">
    <property type="entry name" value="P-loop containing nucleoside triphosphate hydrolases"/>
    <property type="match status" value="1"/>
</dbReference>
<keyword evidence="3" id="KW-1003">Cell membrane</keyword>
<dbReference type="EMBL" id="VUNQ01000032">
    <property type="protein sequence ID" value="MSU02423.1"/>
    <property type="molecule type" value="Genomic_DNA"/>
</dbReference>
<evidence type="ECO:0000256" key="3">
    <source>
        <dbReference type="ARBA" id="ARBA00022475"/>
    </source>
</evidence>
<reference evidence="11 12" key="1">
    <citation type="submission" date="2019-09" db="EMBL/GenBank/DDBJ databases">
        <title>In-depth cultivation of the pig gut microbiome towards novel bacterial diversity and tailored functional studies.</title>
        <authorList>
            <person name="Wylensek D."/>
            <person name="Hitch T.C.A."/>
            <person name="Clavel T."/>
        </authorList>
    </citation>
    <scope>NUCLEOTIDE SEQUENCE [LARGE SCALE GENOMIC DNA]</scope>
    <source>
        <strain evidence="11 12">WCA3-693-APC-4?</strain>
    </source>
</reference>
<comment type="caution">
    <text evidence="11">The sequence shown here is derived from an EMBL/GenBank/DDBJ whole genome shotgun (WGS) entry which is preliminary data.</text>
</comment>
<dbReference type="PANTHER" id="PTHR42771">
    <property type="entry name" value="IRON(3+)-HYDROXAMATE IMPORT ATP-BINDING PROTEIN FHUC"/>
    <property type="match status" value="1"/>
</dbReference>
<name>A0A6N7XY94_9FIRM</name>